<evidence type="ECO:0000313" key="3">
    <source>
        <dbReference type="EMBL" id="QDU96994.1"/>
    </source>
</evidence>
<accession>A0A518DYU1</accession>
<keyword evidence="4" id="KW-1185">Reference proteome</keyword>
<evidence type="ECO:0000256" key="2">
    <source>
        <dbReference type="SAM" id="SignalP"/>
    </source>
</evidence>
<dbReference type="RefSeq" id="WP_197442512.1">
    <property type="nucleotide sequence ID" value="NZ_CP036433.1"/>
</dbReference>
<proteinExistence type="predicted"/>
<evidence type="ECO:0008006" key="5">
    <source>
        <dbReference type="Google" id="ProtNLM"/>
    </source>
</evidence>
<feature type="chain" id="PRO_5022223782" description="Alpha glucuronidase N-terminal domain-containing protein" evidence="2">
    <location>
        <begin position="21"/>
        <end position="770"/>
    </location>
</feature>
<sequence precursor="true">MKSPLLVLALCCLGASPVAAATLVRDGKPQGEFVLADPPAPAEQYAVDDVCHWIEQITGAQVPVLTTASEQKNVKVFVGASFAGEFVDDLKKLAGNDGFAVRRRGENVYVFGSRPRGTLYGLYSLLEKNTDLIFARPHEEFGTVFGKTPNLELTETDFIDIPVFLNRRFGPNWPRHRPTGEWLLRNRDNTRDVRANYEGFLELDLIEPYGTNFAHPIAGHEEDHPEYFGYNPITRSRRFVKHGEGTMCLSVPGLPAIWAKGLADDVAKHEARWGRKVDQVRLGPGDNWFCCQCEKCLAPITLPDGTRRECQDPDSIKDPQFRSTQVFQFINEAMPTWQKLRPDTPLHVLAYIHFAEPPLVPVHPDLGVWFAPYPTSNLHFPLLDPRQPEPWRRRFAQWLKMNDRLGFYEYFESKPSPDGFYLAANLREVMALPDHRNAMIYAEMSNDRDRDGIGEGEYGWDIGLMNHWVEARLFWDPTQDVDALYHYYIRRTYREAAPQMLQYYAMIRDSWQDPENKTFSACHASISGVYKGLIIDQGLEKKCLSILTEAEAAAKHPHSKVMIRRMRAQYEEFGQDLARLIVADVPELRGESSDFDSLQWEKPSVSGDFRLTSRAGKSEEAGPATSIQAARDGETLVLRFRLDDPHPAEREALAPVAGKEIWPQGDHVEFWVYSGGQEYLFAFNANGAQYDAKELDRSWDSGWKLKVRPTAAGWEAIATLPLSTFRLEPGAKTSVEWFAAREIRHAGGEAVQVSYQGLPLHYRKFPIIVE</sequence>
<evidence type="ECO:0000256" key="1">
    <source>
        <dbReference type="ARBA" id="ARBA00022801"/>
    </source>
</evidence>
<dbReference type="AlphaFoldDB" id="A0A518DYU1"/>
<keyword evidence="2" id="KW-0732">Signal</keyword>
<dbReference type="Proteomes" id="UP000317648">
    <property type="component" value="Chromosome"/>
</dbReference>
<name>A0A518DYU1_9BACT</name>
<dbReference type="GO" id="GO:0016787">
    <property type="term" value="F:hydrolase activity"/>
    <property type="evidence" value="ECO:0007669"/>
    <property type="project" value="UniProtKB-KW"/>
</dbReference>
<dbReference type="PANTHER" id="PTHR47406">
    <property type="entry name" value="COAGULATION FACTOR 5/8 TYPE, C-TERMINAL"/>
    <property type="match status" value="1"/>
</dbReference>
<dbReference type="EMBL" id="CP036433">
    <property type="protein sequence ID" value="QDU96994.1"/>
    <property type="molecule type" value="Genomic_DNA"/>
</dbReference>
<dbReference type="Pfam" id="PF16126">
    <property type="entry name" value="DUF4838"/>
    <property type="match status" value="1"/>
</dbReference>
<gene>
    <name evidence="3" type="ORF">Pla8534_48190</name>
</gene>
<dbReference type="Gene3D" id="3.30.379.10">
    <property type="entry name" value="Chitobiase/beta-hexosaminidase domain 2-like"/>
    <property type="match status" value="1"/>
</dbReference>
<dbReference type="SUPFAM" id="SSF55545">
    <property type="entry name" value="beta-N-acetylhexosaminidase-like domain"/>
    <property type="match status" value="1"/>
</dbReference>
<feature type="signal peptide" evidence="2">
    <location>
        <begin position="1"/>
        <end position="20"/>
    </location>
</feature>
<dbReference type="PANTHER" id="PTHR47406:SF2">
    <property type="entry name" value="ALPHA GLUCURONIDASE N-TERMINAL DOMAIN-CONTAINING PROTEIN"/>
    <property type="match status" value="1"/>
</dbReference>
<dbReference type="InterPro" id="IPR032287">
    <property type="entry name" value="DUF4838"/>
</dbReference>
<dbReference type="GO" id="GO:0005975">
    <property type="term" value="P:carbohydrate metabolic process"/>
    <property type="evidence" value="ECO:0007669"/>
    <property type="project" value="UniProtKB-ARBA"/>
</dbReference>
<dbReference type="KEGG" id="lcre:Pla8534_48190"/>
<evidence type="ECO:0000313" key="4">
    <source>
        <dbReference type="Proteomes" id="UP000317648"/>
    </source>
</evidence>
<organism evidence="3 4">
    <name type="scientific">Lignipirellula cremea</name>
    <dbReference type="NCBI Taxonomy" id="2528010"/>
    <lineage>
        <taxon>Bacteria</taxon>
        <taxon>Pseudomonadati</taxon>
        <taxon>Planctomycetota</taxon>
        <taxon>Planctomycetia</taxon>
        <taxon>Pirellulales</taxon>
        <taxon>Pirellulaceae</taxon>
        <taxon>Lignipirellula</taxon>
    </lineage>
</organism>
<dbReference type="InterPro" id="IPR029018">
    <property type="entry name" value="Hex-like_dom2"/>
</dbReference>
<reference evidence="3 4" key="1">
    <citation type="submission" date="2019-02" db="EMBL/GenBank/DDBJ databases">
        <title>Deep-cultivation of Planctomycetes and their phenomic and genomic characterization uncovers novel biology.</title>
        <authorList>
            <person name="Wiegand S."/>
            <person name="Jogler M."/>
            <person name="Boedeker C."/>
            <person name="Pinto D."/>
            <person name="Vollmers J."/>
            <person name="Rivas-Marin E."/>
            <person name="Kohn T."/>
            <person name="Peeters S.H."/>
            <person name="Heuer A."/>
            <person name="Rast P."/>
            <person name="Oberbeckmann S."/>
            <person name="Bunk B."/>
            <person name="Jeske O."/>
            <person name="Meyerdierks A."/>
            <person name="Storesund J.E."/>
            <person name="Kallscheuer N."/>
            <person name="Luecker S."/>
            <person name="Lage O.M."/>
            <person name="Pohl T."/>
            <person name="Merkel B.J."/>
            <person name="Hornburger P."/>
            <person name="Mueller R.-W."/>
            <person name="Bruemmer F."/>
            <person name="Labrenz M."/>
            <person name="Spormann A.M."/>
            <person name="Op den Camp H."/>
            <person name="Overmann J."/>
            <person name="Amann R."/>
            <person name="Jetten M.S.M."/>
            <person name="Mascher T."/>
            <person name="Medema M.H."/>
            <person name="Devos D.P."/>
            <person name="Kaster A.-K."/>
            <person name="Ovreas L."/>
            <person name="Rohde M."/>
            <person name="Galperin M.Y."/>
            <person name="Jogler C."/>
        </authorList>
    </citation>
    <scope>NUCLEOTIDE SEQUENCE [LARGE SCALE GENOMIC DNA]</scope>
    <source>
        <strain evidence="3 4">Pla85_3_4</strain>
    </source>
</reference>
<protein>
    <recommendedName>
        <fullName evidence="5">Alpha glucuronidase N-terminal domain-containing protein</fullName>
    </recommendedName>
</protein>
<dbReference type="Gene3D" id="2.60.40.1190">
    <property type="match status" value="1"/>
</dbReference>
<dbReference type="SUPFAM" id="SSF49344">
    <property type="entry name" value="CBD9-like"/>
    <property type="match status" value="1"/>
</dbReference>
<keyword evidence="1" id="KW-0378">Hydrolase</keyword>